<keyword evidence="5 10" id="KW-0658">Purine biosynthesis</keyword>
<evidence type="ECO:0000256" key="5">
    <source>
        <dbReference type="ARBA" id="ARBA00022755"/>
    </source>
</evidence>
<evidence type="ECO:0000256" key="3">
    <source>
        <dbReference type="ARBA" id="ARBA00007667"/>
    </source>
</evidence>
<dbReference type="GO" id="GO:0004643">
    <property type="term" value="F:phosphoribosylaminoimidazolecarboxamide formyltransferase activity"/>
    <property type="evidence" value="ECO:0007669"/>
    <property type="project" value="UniProtKB-UniRule"/>
</dbReference>
<dbReference type="GO" id="GO:0003937">
    <property type="term" value="F:IMP cyclohydrolase activity"/>
    <property type="evidence" value="ECO:0007669"/>
    <property type="project" value="UniProtKB-UniRule"/>
</dbReference>
<dbReference type="Proteomes" id="UP000569951">
    <property type="component" value="Unassembled WGS sequence"/>
</dbReference>
<evidence type="ECO:0000256" key="8">
    <source>
        <dbReference type="ARBA" id="ARBA00050488"/>
    </source>
</evidence>
<dbReference type="SUPFAM" id="SSF52335">
    <property type="entry name" value="Methylglyoxal synthase-like"/>
    <property type="match status" value="1"/>
</dbReference>
<dbReference type="InterPro" id="IPR016193">
    <property type="entry name" value="Cytidine_deaminase-like"/>
</dbReference>
<dbReference type="EC" id="2.1.2.3" evidence="10"/>
<dbReference type="FunFam" id="3.40.140.20:FF:000001">
    <property type="entry name" value="Bifunctional purine biosynthesis protein PurH"/>
    <property type="match status" value="1"/>
</dbReference>
<dbReference type="Gene3D" id="3.40.140.20">
    <property type="match status" value="2"/>
</dbReference>
<dbReference type="FunFam" id="3.40.140.20:FF:000002">
    <property type="entry name" value="Bifunctional purine biosynthesis protein PurH"/>
    <property type="match status" value="1"/>
</dbReference>
<comment type="catalytic activity">
    <reaction evidence="8 10">
        <text>(6R)-10-formyltetrahydrofolate + 5-amino-1-(5-phospho-beta-D-ribosyl)imidazole-4-carboxamide = 5-formamido-1-(5-phospho-D-ribosyl)imidazole-4-carboxamide + (6S)-5,6,7,8-tetrahydrofolate</text>
        <dbReference type="Rhea" id="RHEA:22192"/>
        <dbReference type="ChEBI" id="CHEBI:57453"/>
        <dbReference type="ChEBI" id="CHEBI:58467"/>
        <dbReference type="ChEBI" id="CHEBI:58475"/>
        <dbReference type="ChEBI" id="CHEBI:195366"/>
        <dbReference type="EC" id="2.1.2.3"/>
    </reaction>
</comment>
<dbReference type="UniPathway" id="UPA00074">
    <property type="reaction ID" value="UER00133"/>
</dbReference>
<evidence type="ECO:0000313" key="12">
    <source>
        <dbReference type="EMBL" id="MBB6096675.1"/>
    </source>
</evidence>
<comment type="domain">
    <text evidence="10">The IMP cyclohydrolase activity resides in the N-terminal region.</text>
</comment>
<dbReference type="EMBL" id="JACHHG010000001">
    <property type="protein sequence ID" value="MBB6096675.1"/>
    <property type="molecule type" value="Genomic_DNA"/>
</dbReference>
<dbReference type="GO" id="GO:0006189">
    <property type="term" value="P:'de novo' IMP biosynthetic process"/>
    <property type="evidence" value="ECO:0007669"/>
    <property type="project" value="UniProtKB-UniRule"/>
</dbReference>
<keyword evidence="6 10" id="KW-0378">Hydrolase</keyword>
<dbReference type="EC" id="3.5.4.10" evidence="10"/>
<dbReference type="Pfam" id="PF02142">
    <property type="entry name" value="MGS"/>
    <property type="match status" value="1"/>
</dbReference>
<dbReference type="HAMAP" id="MF_00139">
    <property type="entry name" value="PurH"/>
    <property type="match status" value="1"/>
</dbReference>
<comment type="pathway">
    <text evidence="2 10">Purine metabolism; IMP biosynthesis via de novo pathway; 5-formamido-1-(5-phospho-D-ribosyl)imidazole-4-carboxamide from 5-amino-1-(5-phospho-D-ribosyl)imidazole-4-carboxamide (10-formyl THF route): step 1/1.</text>
</comment>
<accession>A0A841HY01</accession>
<keyword evidence="4 10" id="KW-0808">Transferase</keyword>
<name>A0A841HY01_9DEIO</name>
<dbReference type="InterPro" id="IPR024051">
    <property type="entry name" value="AICAR_Tfase_dup_dom_sf"/>
</dbReference>
<evidence type="ECO:0000256" key="9">
    <source>
        <dbReference type="ARBA" id="ARBA00050687"/>
    </source>
</evidence>
<dbReference type="FunFam" id="3.40.50.1380:FF:000001">
    <property type="entry name" value="Bifunctional purine biosynthesis protein PurH"/>
    <property type="match status" value="1"/>
</dbReference>
<dbReference type="SMART" id="SM00851">
    <property type="entry name" value="MGS"/>
    <property type="match status" value="1"/>
</dbReference>
<protein>
    <recommendedName>
        <fullName evidence="10">Bifunctional purine biosynthesis protein PurH</fullName>
    </recommendedName>
    <domain>
        <recommendedName>
            <fullName evidence="10">Phosphoribosylaminoimidazolecarboxamide formyltransferase</fullName>
            <ecNumber evidence="10">2.1.2.3</ecNumber>
        </recommendedName>
        <alternativeName>
            <fullName evidence="10">AICAR transformylase</fullName>
        </alternativeName>
    </domain>
    <domain>
        <recommendedName>
            <fullName evidence="10">IMP cyclohydrolase</fullName>
            <ecNumber evidence="10">3.5.4.10</ecNumber>
        </recommendedName>
        <alternativeName>
            <fullName evidence="10">ATIC</fullName>
        </alternativeName>
        <alternativeName>
            <fullName evidence="10">IMP synthase</fullName>
        </alternativeName>
        <alternativeName>
            <fullName evidence="10">Inosinicase</fullName>
        </alternativeName>
    </domain>
</protein>
<evidence type="ECO:0000256" key="10">
    <source>
        <dbReference type="HAMAP-Rule" id="MF_00139"/>
    </source>
</evidence>
<keyword evidence="13" id="KW-1185">Reference proteome</keyword>
<dbReference type="InterPro" id="IPR011607">
    <property type="entry name" value="MGS-like_dom"/>
</dbReference>
<dbReference type="Gene3D" id="3.40.50.1380">
    <property type="entry name" value="Methylglyoxal synthase-like domain"/>
    <property type="match status" value="1"/>
</dbReference>
<evidence type="ECO:0000256" key="1">
    <source>
        <dbReference type="ARBA" id="ARBA00004844"/>
    </source>
</evidence>
<dbReference type="AlphaFoldDB" id="A0A841HY01"/>
<evidence type="ECO:0000256" key="7">
    <source>
        <dbReference type="ARBA" id="ARBA00023268"/>
    </source>
</evidence>
<feature type="domain" description="MGS-like" evidence="11">
    <location>
        <begin position="1"/>
        <end position="142"/>
    </location>
</feature>
<comment type="caution">
    <text evidence="12">The sequence shown here is derived from an EMBL/GenBank/DDBJ whole genome shotgun (WGS) entry which is preliminary data.</text>
</comment>
<dbReference type="PROSITE" id="PS51855">
    <property type="entry name" value="MGS"/>
    <property type="match status" value="1"/>
</dbReference>
<evidence type="ECO:0000256" key="2">
    <source>
        <dbReference type="ARBA" id="ARBA00004954"/>
    </source>
</evidence>
<gene>
    <name evidence="10" type="primary">purH</name>
    <name evidence="12" type="ORF">HNR42_000087</name>
</gene>
<dbReference type="PIRSF" id="PIRSF000414">
    <property type="entry name" value="AICARFT_IMPCHas"/>
    <property type="match status" value="1"/>
</dbReference>
<dbReference type="PANTHER" id="PTHR11692">
    <property type="entry name" value="BIFUNCTIONAL PURINE BIOSYNTHESIS PROTEIN PURH"/>
    <property type="match status" value="1"/>
</dbReference>
<dbReference type="NCBIfam" id="TIGR00355">
    <property type="entry name" value="purH"/>
    <property type="match status" value="1"/>
</dbReference>
<dbReference type="SUPFAM" id="SSF53927">
    <property type="entry name" value="Cytidine deaminase-like"/>
    <property type="match status" value="1"/>
</dbReference>
<dbReference type="SMART" id="SM00798">
    <property type="entry name" value="AICARFT_IMPCHas"/>
    <property type="match status" value="1"/>
</dbReference>
<organism evidence="12 13">
    <name type="scientific">Deinobacterium chartae</name>
    <dbReference type="NCBI Taxonomy" id="521158"/>
    <lineage>
        <taxon>Bacteria</taxon>
        <taxon>Thermotogati</taxon>
        <taxon>Deinococcota</taxon>
        <taxon>Deinococci</taxon>
        <taxon>Deinococcales</taxon>
        <taxon>Deinococcaceae</taxon>
        <taxon>Deinobacterium</taxon>
    </lineage>
</organism>
<proteinExistence type="inferred from homology"/>
<dbReference type="CDD" id="cd01421">
    <property type="entry name" value="IMPCH"/>
    <property type="match status" value="1"/>
</dbReference>
<reference evidence="12 13" key="1">
    <citation type="submission" date="2020-08" db="EMBL/GenBank/DDBJ databases">
        <title>Genomic Encyclopedia of Type Strains, Phase IV (KMG-IV): sequencing the most valuable type-strain genomes for metagenomic binning, comparative biology and taxonomic classification.</title>
        <authorList>
            <person name="Goeker M."/>
        </authorList>
    </citation>
    <scope>NUCLEOTIDE SEQUENCE [LARGE SCALE GENOMIC DNA]</scope>
    <source>
        <strain evidence="12 13">DSM 21458</strain>
    </source>
</reference>
<keyword evidence="7 10" id="KW-0511">Multifunctional enzyme</keyword>
<dbReference type="NCBIfam" id="NF002049">
    <property type="entry name" value="PRK00881.1"/>
    <property type="match status" value="1"/>
</dbReference>
<dbReference type="PANTHER" id="PTHR11692:SF0">
    <property type="entry name" value="BIFUNCTIONAL PURINE BIOSYNTHESIS PROTEIN ATIC"/>
    <property type="match status" value="1"/>
</dbReference>
<dbReference type="InterPro" id="IPR002695">
    <property type="entry name" value="PurH-like"/>
</dbReference>
<dbReference type="InterPro" id="IPR036914">
    <property type="entry name" value="MGS-like_dom_sf"/>
</dbReference>
<evidence type="ECO:0000256" key="6">
    <source>
        <dbReference type="ARBA" id="ARBA00022801"/>
    </source>
</evidence>
<sequence length="500" mass="53517">MRAILSVSDKTGLVEFARGLEARGVEIISTGGTFKTLREAGVAVRYVSEITGFPEILGGRVKTLHPAVHGGILAQRSEAHLAELAAQGITPIDLVVVNLYPFRQTVAKADVTLEDAVENIDIGGPSMIRGAAKNFASVTVVVDPADYDAVLERLGSDDRAFRQRLAAKAFGHTAAYDAAITAYLGEPAELPAERTLELVRVQSLRYGENPHQQAALYREGSSRGAVLDAEVLQGKAMSFNNYTDADAAWNLCLEFEAPTCVGVKHANPCAVGTGSSLEEAWTRAYAADPVSIFGGIVAFNRELDEATALAIKDVFLEVILAPAYSEAALAVLGKKKNLRLLRTAQAPRPALDYRRIGGGFVVQQADTLGVEGIERRIVTQRAPTEQEWQDLLFAWRVVKHVKSNAIALAKGGATTGIGVGQVNRIWATQQAIEHAGERAHGSALASDAFFPFDDVVRTAAAAGITALIQPGGSLRDEDSIRAADELGLTMIFTGVRHFRH</sequence>
<evidence type="ECO:0000256" key="4">
    <source>
        <dbReference type="ARBA" id="ARBA00022679"/>
    </source>
</evidence>
<comment type="similarity">
    <text evidence="3 10">Belongs to the PurH family.</text>
</comment>
<dbReference type="Pfam" id="PF01808">
    <property type="entry name" value="AICARFT_IMPCHas"/>
    <property type="match status" value="1"/>
</dbReference>
<comment type="pathway">
    <text evidence="1 10">Purine metabolism; IMP biosynthesis via de novo pathway; IMP from 5-formamido-1-(5-phospho-D-ribosyl)imidazole-4-carboxamide: step 1/1.</text>
</comment>
<dbReference type="RefSeq" id="WP_183983383.1">
    <property type="nucleotide sequence ID" value="NZ_JACHHG010000001.1"/>
</dbReference>
<dbReference type="GO" id="GO:0005829">
    <property type="term" value="C:cytosol"/>
    <property type="evidence" value="ECO:0007669"/>
    <property type="project" value="TreeGrafter"/>
</dbReference>
<evidence type="ECO:0000259" key="11">
    <source>
        <dbReference type="PROSITE" id="PS51855"/>
    </source>
</evidence>
<comment type="catalytic activity">
    <reaction evidence="9 10">
        <text>IMP + H2O = 5-formamido-1-(5-phospho-D-ribosyl)imidazole-4-carboxamide</text>
        <dbReference type="Rhea" id="RHEA:18445"/>
        <dbReference type="ChEBI" id="CHEBI:15377"/>
        <dbReference type="ChEBI" id="CHEBI:58053"/>
        <dbReference type="ChEBI" id="CHEBI:58467"/>
        <dbReference type="EC" id="3.5.4.10"/>
    </reaction>
</comment>
<evidence type="ECO:0000313" key="13">
    <source>
        <dbReference type="Proteomes" id="UP000569951"/>
    </source>
</evidence>